<evidence type="ECO:0000313" key="1">
    <source>
        <dbReference type="EMBL" id="AGF93634.1"/>
    </source>
</evidence>
<protein>
    <recommendedName>
        <fullName evidence="2">Archaeal Type IV pilin N-terminal domain-containing protein</fullName>
    </recommendedName>
</protein>
<proteinExistence type="predicted"/>
<dbReference type="EMBL" id="JX684100">
    <property type="protein sequence ID" value="AGF93634.1"/>
    <property type="molecule type" value="Genomic_DNA"/>
</dbReference>
<sequence>MVAITVVLAATLYMMLPSGGGGDTPVAGSMTYRSGSSSANKSVFSLTMNTPSNADYGDLKITILNDDGDVVAEPTEDGDDADFSDTVDGDNEYMYVNVTHLSSTGDEIAGGDRISVDARNAGLDDDLSGYEIVISISGYSGSINGNVP</sequence>
<name>M1PWU6_9ZZZZ</name>
<gene>
    <name evidence="1" type="ORF">FLSS-14_0030</name>
</gene>
<reference evidence="1" key="1">
    <citation type="journal article" date="2013" name="Syst. Appl. Microbiol.">
        <title>New insights into the archaeal diversity of a hypersaline microbial mat obtained by a metagenomic approach.</title>
        <authorList>
            <person name="Lopez-Lopez A."/>
            <person name="Richter M."/>
            <person name="Pena A."/>
            <person name="Tamames J."/>
            <person name="Rossello-Mora R."/>
        </authorList>
    </citation>
    <scope>NUCLEOTIDE SEQUENCE</scope>
</reference>
<organism evidence="1">
    <name type="scientific">uncultured organism</name>
    <dbReference type="NCBI Taxonomy" id="155900"/>
    <lineage>
        <taxon>unclassified sequences</taxon>
        <taxon>environmental samples</taxon>
    </lineage>
</organism>
<evidence type="ECO:0008006" key="2">
    <source>
        <dbReference type="Google" id="ProtNLM"/>
    </source>
</evidence>
<accession>M1PWU6</accession>
<dbReference type="AlphaFoldDB" id="M1PWU6"/>